<protein>
    <submittedName>
        <fullName evidence="3">Mitotic checkpoint protein BUB3</fullName>
    </submittedName>
</protein>
<keyword evidence="2" id="KW-0677">Repeat</keyword>
<comment type="caution">
    <text evidence="3">The sequence shown here is derived from an EMBL/GenBank/DDBJ whole genome shotgun (WGS) entry which is preliminary data.</text>
</comment>
<proteinExistence type="predicted"/>
<accession>A0ABQ7HVE0</accession>
<evidence type="ECO:0000313" key="3">
    <source>
        <dbReference type="EMBL" id="KAF7677255.1"/>
    </source>
</evidence>
<dbReference type="PANTHER" id="PTHR10971">
    <property type="entry name" value="MRNA EXPORT FACTOR AND BUB3"/>
    <property type="match status" value="1"/>
</dbReference>
<name>A0ABQ7HVE0_9MICR</name>
<gene>
    <name evidence="3" type="primary">bub3</name>
    <name evidence="3" type="ORF">TCON_2658</name>
</gene>
<dbReference type="Proteomes" id="UP001516464">
    <property type="component" value="Unassembled WGS sequence"/>
</dbReference>
<reference evidence="3 4" key="1">
    <citation type="submission" date="2019-01" db="EMBL/GenBank/DDBJ databases">
        <title>Genomes sequencing and comparative genomics of infectious freshwater microsporidia, Cucumispora dikerogammari and Thelohania contejeani.</title>
        <authorList>
            <person name="Cormier A."/>
            <person name="Giraud I."/>
            <person name="Wattier R."/>
            <person name="Teixeira M."/>
            <person name="Grandjean F."/>
            <person name="Rigaud T."/>
            <person name="Cordaux R."/>
        </authorList>
    </citation>
    <scope>NUCLEOTIDE SEQUENCE [LARGE SCALE GENOMIC DNA]</scope>
    <source>
        <strain evidence="3">T1</strain>
        <tissue evidence="3">Spores</tissue>
    </source>
</reference>
<evidence type="ECO:0000256" key="1">
    <source>
        <dbReference type="ARBA" id="ARBA00022574"/>
    </source>
</evidence>
<sequence length="276" mass="30970">MGISDIKYNNFLLVSGWDCSVRLYNNGINNKVEFDNPILKSTFTPGGQFYSGDVEGVLYQVDMVYPKIIGSVVTPCGGIQALFTYRNAILMGGWNNFIVIVEDNKVVSSYPQKGKILCGDICEDKLIVGLTGGEIIIFDLRTMKPIYTHKHINSIRSIRYSHGVYYVGFINGRIHKEDLTNTLASCTFHAHVDDNSVHYPVNSLEIKENILMSGGSDGRVLKWDASKNKVIGELYKCPNSVGWINSYNNNIAIGYSNLYEKKEFIIKEEGIKIIRS</sequence>
<dbReference type="SUPFAM" id="SSF50978">
    <property type="entry name" value="WD40 repeat-like"/>
    <property type="match status" value="1"/>
</dbReference>
<evidence type="ECO:0000256" key="2">
    <source>
        <dbReference type="ARBA" id="ARBA00022737"/>
    </source>
</evidence>
<evidence type="ECO:0000313" key="4">
    <source>
        <dbReference type="Proteomes" id="UP001516464"/>
    </source>
</evidence>
<keyword evidence="1" id="KW-0853">WD repeat</keyword>
<organism evidence="3 4">
    <name type="scientific">Astathelohania contejeani</name>
    <dbReference type="NCBI Taxonomy" id="164912"/>
    <lineage>
        <taxon>Eukaryota</taxon>
        <taxon>Fungi</taxon>
        <taxon>Fungi incertae sedis</taxon>
        <taxon>Microsporidia</taxon>
        <taxon>Astathelohaniidae</taxon>
        <taxon>Astathelohania</taxon>
    </lineage>
</organism>
<keyword evidence="4" id="KW-1185">Reference proteome</keyword>
<dbReference type="EMBL" id="SBIQ01000448">
    <property type="protein sequence ID" value="KAF7677255.1"/>
    <property type="molecule type" value="Genomic_DNA"/>
</dbReference>
<dbReference type="Gene3D" id="2.130.10.10">
    <property type="entry name" value="YVTN repeat-like/Quinoprotein amine dehydrogenase"/>
    <property type="match status" value="1"/>
</dbReference>
<dbReference type="InterPro" id="IPR036322">
    <property type="entry name" value="WD40_repeat_dom_sf"/>
</dbReference>
<dbReference type="InterPro" id="IPR015943">
    <property type="entry name" value="WD40/YVTN_repeat-like_dom_sf"/>
</dbReference>